<evidence type="ECO:0000313" key="2">
    <source>
        <dbReference type="EMBL" id="CAL0301092.1"/>
    </source>
</evidence>
<feature type="transmembrane region" description="Helical" evidence="1">
    <location>
        <begin position="21"/>
        <end position="38"/>
    </location>
</feature>
<keyword evidence="3" id="KW-1185">Reference proteome</keyword>
<keyword evidence="1" id="KW-0472">Membrane</keyword>
<proteinExistence type="predicted"/>
<organism evidence="2 3">
    <name type="scientific">Lupinus luteus</name>
    <name type="common">European yellow lupine</name>
    <dbReference type="NCBI Taxonomy" id="3873"/>
    <lineage>
        <taxon>Eukaryota</taxon>
        <taxon>Viridiplantae</taxon>
        <taxon>Streptophyta</taxon>
        <taxon>Embryophyta</taxon>
        <taxon>Tracheophyta</taxon>
        <taxon>Spermatophyta</taxon>
        <taxon>Magnoliopsida</taxon>
        <taxon>eudicotyledons</taxon>
        <taxon>Gunneridae</taxon>
        <taxon>Pentapetalae</taxon>
        <taxon>rosids</taxon>
        <taxon>fabids</taxon>
        <taxon>Fabales</taxon>
        <taxon>Fabaceae</taxon>
        <taxon>Papilionoideae</taxon>
        <taxon>50 kb inversion clade</taxon>
        <taxon>genistoids sensu lato</taxon>
        <taxon>core genistoids</taxon>
        <taxon>Genisteae</taxon>
        <taxon>Lupinus</taxon>
    </lineage>
</organism>
<dbReference type="Proteomes" id="UP001497480">
    <property type="component" value="Unassembled WGS sequence"/>
</dbReference>
<comment type="caution">
    <text evidence="2">The sequence shown here is derived from an EMBL/GenBank/DDBJ whole genome shotgun (WGS) entry which is preliminary data.</text>
</comment>
<evidence type="ECO:0000256" key="1">
    <source>
        <dbReference type="SAM" id="Phobius"/>
    </source>
</evidence>
<protein>
    <recommendedName>
        <fullName evidence="4">Transmembrane protein</fullName>
    </recommendedName>
</protein>
<keyword evidence="1" id="KW-0812">Transmembrane</keyword>
<reference evidence="2 3" key="1">
    <citation type="submission" date="2024-03" db="EMBL/GenBank/DDBJ databases">
        <authorList>
            <person name="Martinez-Hernandez J."/>
        </authorList>
    </citation>
    <scope>NUCLEOTIDE SEQUENCE [LARGE SCALE GENOMIC DNA]</scope>
</reference>
<evidence type="ECO:0000313" key="3">
    <source>
        <dbReference type="Proteomes" id="UP001497480"/>
    </source>
</evidence>
<dbReference type="AlphaFoldDB" id="A0AAV1VWB1"/>
<dbReference type="PANTHER" id="PTHR34947">
    <property type="entry name" value="TRANSMEMBRANE PROTEIN"/>
    <property type="match status" value="1"/>
</dbReference>
<dbReference type="PANTHER" id="PTHR34947:SF4">
    <property type="entry name" value="TRANSMEMBRANE PROTEIN"/>
    <property type="match status" value="1"/>
</dbReference>
<dbReference type="EMBL" id="CAXHTB010000002">
    <property type="protein sequence ID" value="CAL0301092.1"/>
    <property type="molecule type" value="Genomic_DNA"/>
</dbReference>
<name>A0AAV1VWB1_LUPLU</name>
<keyword evidence="1" id="KW-1133">Transmembrane helix</keyword>
<evidence type="ECO:0008006" key="4">
    <source>
        <dbReference type="Google" id="ProtNLM"/>
    </source>
</evidence>
<sequence>MDQNEEQILKKFNKYQFLKKTSQFVFSVSVFSFFFWYTSSFSLLHPQSFNAYFSTCLFSMFTHTLKRKYMFLICNGILAFIAKTSLMNPSPPTSASDLEFNQETLNLSEINNAPVSVPFGSSEFQENVPLMVEKQVLNEQAKCNEEVLETAEEQEDETLYTLTEGKDNTSYIEETESEVEYDEVADTTITTNEELINTDELNRRFEEFIRKMKEEIRIEAQRQLIAV</sequence>
<accession>A0AAV1VWB1</accession>
<gene>
    <name evidence="2" type="ORF">LLUT_LOCUS2152</name>
</gene>